<dbReference type="AlphaFoldDB" id="A0AA39M3T4"/>
<proteinExistence type="predicted"/>
<protein>
    <submittedName>
        <fullName evidence="1">Uncharacterized protein</fullName>
    </submittedName>
</protein>
<dbReference type="Proteomes" id="UP001175271">
    <property type="component" value="Unassembled WGS sequence"/>
</dbReference>
<gene>
    <name evidence="1" type="ORF">QR680_014198</name>
</gene>
<name>A0AA39M3T4_9BILA</name>
<dbReference type="EMBL" id="JAUCMV010000002">
    <property type="protein sequence ID" value="KAK0419539.1"/>
    <property type="molecule type" value="Genomic_DNA"/>
</dbReference>
<sequence>MDAVPYIFIDRVVELFDSLTLSSSLASRLKKGTWRNVLHLHRRNRRYYELGVRIRDSNIECLLMISAWTAEEIEKEDNSPTLHVETTDLDRKFARIREISNYPSYDTGTPQLTFRQDEVDKVLKFMLPFYVYGNINIYSLSEPFLETQFLECAFGKMYFTVLYLDYSGEADNFLKEHIDNFPNLHSVDLRGSWPDTILPHMKKFIFQKGKSLTAGFTSPMFSGDEIEEIVEFWKENYEYEFSLWYVPRPDDEQRFLNLMIPYKSETHDEEDYEEGAHYLLNVQRKHIVHYSLMDERTILQFLRCCCDTSEECSFNEELPKLHAF</sequence>
<reference evidence="1" key="1">
    <citation type="submission" date="2023-06" db="EMBL/GenBank/DDBJ databases">
        <title>Genomic analysis of the entomopathogenic nematode Steinernema hermaphroditum.</title>
        <authorList>
            <person name="Schwarz E.M."/>
            <person name="Heppert J.K."/>
            <person name="Baniya A."/>
            <person name="Schwartz H.T."/>
            <person name="Tan C.-H."/>
            <person name="Antoshechkin I."/>
            <person name="Sternberg P.W."/>
            <person name="Goodrich-Blair H."/>
            <person name="Dillman A.R."/>
        </authorList>
    </citation>
    <scope>NUCLEOTIDE SEQUENCE</scope>
    <source>
        <strain evidence="1">PS9179</strain>
        <tissue evidence="1">Whole animal</tissue>
    </source>
</reference>
<evidence type="ECO:0000313" key="2">
    <source>
        <dbReference type="Proteomes" id="UP001175271"/>
    </source>
</evidence>
<keyword evidence="2" id="KW-1185">Reference proteome</keyword>
<accession>A0AA39M3T4</accession>
<organism evidence="1 2">
    <name type="scientific">Steinernema hermaphroditum</name>
    <dbReference type="NCBI Taxonomy" id="289476"/>
    <lineage>
        <taxon>Eukaryota</taxon>
        <taxon>Metazoa</taxon>
        <taxon>Ecdysozoa</taxon>
        <taxon>Nematoda</taxon>
        <taxon>Chromadorea</taxon>
        <taxon>Rhabditida</taxon>
        <taxon>Tylenchina</taxon>
        <taxon>Panagrolaimomorpha</taxon>
        <taxon>Strongyloidoidea</taxon>
        <taxon>Steinernematidae</taxon>
        <taxon>Steinernema</taxon>
    </lineage>
</organism>
<comment type="caution">
    <text evidence="1">The sequence shown here is derived from an EMBL/GenBank/DDBJ whole genome shotgun (WGS) entry which is preliminary data.</text>
</comment>
<evidence type="ECO:0000313" key="1">
    <source>
        <dbReference type="EMBL" id="KAK0419539.1"/>
    </source>
</evidence>